<dbReference type="CDD" id="cd05257">
    <property type="entry name" value="Arna_like_SDR_e"/>
    <property type="match status" value="1"/>
</dbReference>
<evidence type="ECO:0000313" key="3">
    <source>
        <dbReference type="EMBL" id="MFC7419156.1"/>
    </source>
</evidence>
<name>A0ABW2QTU8_9NEIS</name>
<reference evidence="4" key="1">
    <citation type="journal article" date="2019" name="Int. J. Syst. Evol. Microbiol.">
        <title>The Global Catalogue of Microorganisms (GCM) 10K type strain sequencing project: providing services to taxonomists for standard genome sequencing and annotation.</title>
        <authorList>
            <consortium name="The Broad Institute Genomics Platform"/>
            <consortium name="The Broad Institute Genome Sequencing Center for Infectious Disease"/>
            <person name="Wu L."/>
            <person name="Ma J."/>
        </authorList>
    </citation>
    <scope>NUCLEOTIDE SEQUENCE [LARGE SCALE GENOMIC DNA]</scope>
    <source>
        <strain evidence="4">CCUG 62945</strain>
    </source>
</reference>
<dbReference type="InterPro" id="IPR045869">
    <property type="entry name" value="Arna-like_SDR_e"/>
</dbReference>
<organism evidence="3 4">
    <name type="scientific">Iodobacter arcticus</name>
    <dbReference type="NCBI Taxonomy" id="590593"/>
    <lineage>
        <taxon>Bacteria</taxon>
        <taxon>Pseudomonadati</taxon>
        <taxon>Pseudomonadota</taxon>
        <taxon>Betaproteobacteria</taxon>
        <taxon>Neisseriales</taxon>
        <taxon>Chitinibacteraceae</taxon>
        <taxon>Iodobacter</taxon>
    </lineage>
</organism>
<dbReference type="Proteomes" id="UP001596473">
    <property type="component" value="Unassembled WGS sequence"/>
</dbReference>
<dbReference type="InterPro" id="IPR050177">
    <property type="entry name" value="Lipid_A_modif_metabolic_enz"/>
</dbReference>
<sequence>MKKVLILGVNGFIGHHLSKHILENTDWEIFGMDMYSDKVSEFMDNKRFHFFEGDITINQEWIEYHVKKCDVVLPLVAIATPATYVQAPLRVFELDFEANLPIIKWCVKYKKRVVFPSTSEVYGMCEDEAFDPEESNMVYGPINKPRWIYACSKQLMDRVIAAYGQQEGLDYTLFRPFNWIGAGLDSIHTPKEGSSRVITQFLGHIVRGEPIKLVDGGAQKRAFTYITDGIEALVKIIDNKDGKATRQIYNIGNPVNNYSVRELSTMMLELAKTYPEYAEMAAKVTVLETTSQDYYGKGYQDVQNRVPKIDNTKADLNWAPSTTMEDSLRGIFDAYKDQVAAARELVN</sequence>
<gene>
    <name evidence="3" type="ORF">ACFQNF_04635</name>
</gene>
<dbReference type="NCBIfam" id="NF008872">
    <property type="entry name" value="PRK11908.1"/>
    <property type="match status" value="1"/>
</dbReference>
<dbReference type="InterPro" id="IPR001509">
    <property type="entry name" value="Epimerase_deHydtase"/>
</dbReference>
<dbReference type="InterPro" id="IPR036291">
    <property type="entry name" value="NAD(P)-bd_dom_sf"/>
</dbReference>
<keyword evidence="4" id="KW-1185">Reference proteome</keyword>
<dbReference type="SUPFAM" id="SSF51735">
    <property type="entry name" value="NAD(P)-binding Rossmann-fold domains"/>
    <property type="match status" value="1"/>
</dbReference>
<comment type="caution">
    <text evidence="3">The sequence shown here is derived from an EMBL/GenBank/DDBJ whole genome shotgun (WGS) entry which is preliminary data.</text>
</comment>
<feature type="domain" description="NAD-dependent epimerase/dehydratase" evidence="2">
    <location>
        <begin position="4"/>
        <end position="252"/>
    </location>
</feature>
<keyword evidence="1" id="KW-0520">NAD</keyword>
<evidence type="ECO:0000256" key="1">
    <source>
        <dbReference type="ARBA" id="ARBA00023027"/>
    </source>
</evidence>
<dbReference type="RefSeq" id="WP_380186479.1">
    <property type="nucleotide sequence ID" value="NZ_JBHTBQ010000007.1"/>
</dbReference>
<dbReference type="Gene3D" id="3.40.50.720">
    <property type="entry name" value="NAD(P)-binding Rossmann-like Domain"/>
    <property type="match status" value="1"/>
</dbReference>
<accession>A0ABW2QTU8</accession>
<dbReference type="PANTHER" id="PTHR43245:SF13">
    <property type="entry name" value="UDP-D-APIOSE_UDP-D-XYLOSE SYNTHASE 2"/>
    <property type="match status" value="1"/>
</dbReference>
<dbReference type="EMBL" id="JBHTBQ010000007">
    <property type="protein sequence ID" value="MFC7419156.1"/>
    <property type="molecule type" value="Genomic_DNA"/>
</dbReference>
<protein>
    <submittedName>
        <fullName evidence="3">Bifunctional UDP-4-keto-pentose/UDP-xylose synthase</fullName>
    </submittedName>
</protein>
<dbReference type="Pfam" id="PF01370">
    <property type="entry name" value="Epimerase"/>
    <property type="match status" value="1"/>
</dbReference>
<evidence type="ECO:0000313" key="4">
    <source>
        <dbReference type="Proteomes" id="UP001596473"/>
    </source>
</evidence>
<dbReference type="PANTHER" id="PTHR43245">
    <property type="entry name" value="BIFUNCTIONAL POLYMYXIN RESISTANCE PROTEIN ARNA"/>
    <property type="match status" value="1"/>
</dbReference>
<proteinExistence type="predicted"/>
<evidence type="ECO:0000259" key="2">
    <source>
        <dbReference type="Pfam" id="PF01370"/>
    </source>
</evidence>